<sequence>MKYFKNAVIILLFSLVSSSFFSQIKPLDAMLTNYEYPFTVHFKTFNSQNQDLKMAYMDVKPKTANGKTIMLLHGKNFNGAYWEKTAKDLSDKGFRVIIPDQIGFGKSSKPQNYQFSFAQLSTNTKSILDYLKIEKVIVLGHSMGGMVATRFTLMYPETVEKLILENPIGLEDYKTLAKYQTIDEAYQSELKNTAETYKNYQLKFYYDNKWKEEYQPWLDLIAGWTLHKDYPKVAWNAALTSDIIFNQPVVYEFKNIKTLTLLIIGTRDRTAIAKDHAPKEIQPTMGQYQELGKKTQQQIAGSKLVELENVGHLPHIEVYNQFWNALYDFIK</sequence>
<dbReference type="PRINTS" id="PR00111">
    <property type="entry name" value="ABHYDROLASE"/>
</dbReference>
<feature type="signal peptide" evidence="1">
    <location>
        <begin position="1"/>
        <end position="22"/>
    </location>
</feature>
<dbReference type="GO" id="GO:0016020">
    <property type="term" value="C:membrane"/>
    <property type="evidence" value="ECO:0007669"/>
    <property type="project" value="TreeGrafter"/>
</dbReference>
<keyword evidence="1" id="KW-0732">Signal</keyword>
<dbReference type="SUPFAM" id="SSF53474">
    <property type="entry name" value="alpha/beta-Hydrolases"/>
    <property type="match status" value="1"/>
</dbReference>
<dbReference type="InterPro" id="IPR000073">
    <property type="entry name" value="AB_hydrolase_1"/>
</dbReference>
<evidence type="ECO:0000313" key="3">
    <source>
        <dbReference type="EMBL" id="CAD7796773.1"/>
    </source>
</evidence>
<dbReference type="PRINTS" id="PR00412">
    <property type="entry name" value="EPOXHYDRLASE"/>
</dbReference>
<dbReference type="PANTHER" id="PTHR43798:SF33">
    <property type="entry name" value="HYDROLASE, PUTATIVE (AFU_ORTHOLOGUE AFUA_2G14860)-RELATED"/>
    <property type="match status" value="1"/>
</dbReference>
<dbReference type="AlphaFoldDB" id="A0A9N8MDA1"/>
<dbReference type="EMBL" id="CAJIMS010000001">
    <property type="protein sequence ID" value="CAD7796773.1"/>
    <property type="molecule type" value="Genomic_DNA"/>
</dbReference>
<dbReference type="Pfam" id="PF00561">
    <property type="entry name" value="Abhydrolase_1"/>
    <property type="match status" value="1"/>
</dbReference>
<evidence type="ECO:0000313" key="4">
    <source>
        <dbReference type="Proteomes" id="UP000662618"/>
    </source>
</evidence>
<dbReference type="InterPro" id="IPR000639">
    <property type="entry name" value="Epox_hydrolase-like"/>
</dbReference>
<dbReference type="InterPro" id="IPR029058">
    <property type="entry name" value="AB_hydrolase_fold"/>
</dbReference>
<dbReference type="GO" id="GO:0047372">
    <property type="term" value="F:monoacylglycerol lipase activity"/>
    <property type="evidence" value="ECO:0007669"/>
    <property type="project" value="TreeGrafter"/>
</dbReference>
<name>A0A9N8MDA1_9FLAO</name>
<accession>A0A9N8MDA1</accession>
<dbReference type="GO" id="GO:0046464">
    <property type="term" value="P:acylglycerol catabolic process"/>
    <property type="evidence" value="ECO:0007669"/>
    <property type="project" value="TreeGrafter"/>
</dbReference>
<protein>
    <submittedName>
        <fullName evidence="3">4,5:9,10-diseco-3-hydroxy-5,9, 17-trioxoandrosta-1(10),2-diene-4-oate hydrolase</fullName>
        <ecNumber evidence="3">3.7.1.17</ecNumber>
    </submittedName>
</protein>
<dbReference type="Gene3D" id="3.40.50.1820">
    <property type="entry name" value="alpha/beta hydrolase"/>
    <property type="match status" value="1"/>
</dbReference>
<reference evidence="3" key="1">
    <citation type="submission" date="2020-12" db="EMBL/GenBank/DDBJ databases">
        <authorList>
            <person name="Rodrigo-Torres L."/>
            <person name="Arahal R. D."/>
            <person name="Lucena T."/>
        </authorList>
    </citation>
    <scope>NUCLEOTIDE SEQUENCE</scope>
    <source>
        <strain evidence="3">CECT 9390</strain>
    </source>
</reference>
<dbReference type="InterPro" id="IPR050266">
    <property type="entry name" value="AB_hydrolase_sf"/>
</dbReference>
<proteinExistence type="predicted"/>
<comment type="caution">
    <text evidence="3">The sequence shown here is derived from an EMBL/GenBank/DDBJ whole genome shotgun (WGS) entry which is preliminary data.</text>
</comment>
<organism evidence="3 4">
    <name type="scientific">Chryseobacterium aquaeductus</name>
    <dbReference type="NCBI Taxonomy" id="2675056"/>
    <lineage>
        <taxon>Bacteria</taxon>
        <taxon>Pseudomonadati</taxon>
        <taxon>Bacteroidota</taxon>
        <taxon>Flavobacteriia</taxon>
        <taxon>Flavobacteriales</taxon>
        <taxon>Weeksellaceae</taxon>
        <taxon>Chryseobacterium group</taxon>
        <taxon>Chryseobacterium</taxon>
    </lineage>
</organism>
<dbReference type="GO" id="GO:0102296">
    <property type="term" value="F:4,5-9,10-diseco-3-hydroxy-5,9,17-trioxoandrosta-1(10),2-diene-4-oate hydrolase activity"/>
    <property type="evidence" value="ECO:0007669"/>
    <property type="project" value="UniProtKB-EC"/>
</dbReference>
<feature type="domain" description="AB hydrolase-1" evidence="2">
    <location>
        <begin position="68"/>
        <end position="252"/>
    </location>
</feature>
<gene>
    <name evidence="3" type="primary">hsaD_1</name>
    <name evidence="3" type="ORF">CHRY9390_00056</name>
</gene>
<keyword evidence="3" id="KW-0378">Hydrolase</keyword>
<dbReference type="EC" id="3.7.1.17" evidence="3"/>
<dbReference type="Proteomes" id="UP000662618">
    <property type="component" value="Unassembled WGS sequence"/>
</dbReference>
<dbReference type="PANTHER" id="PTHR43798">
    <property type="entry name" value="MONOACYLGLYCEROL LIPASE"/>
    <property type="match status" value="1"/>
</dbReference>
<dbReference type="RefSeq" id="WP_162086626.1">
    <property type="nucleotide sequence ID" value="NZ_CAJIMS010000001.1"/>
</dbReference>
<feature type="chain" id="PRO_5040467506" evidence="1">
    <location>
        <begin position="23"/>
        <end position="331"/>
    </location>
</feature>
<keyword evidence="4" id="KW-1185">Reference proteome</keyword>
<evidence type="ECO:0000259" key="2">
    <source>
        <dbReference type="Pfam" id="PF00561"/>
    </source>
</evidence>
<evidence type="ECO:0000256" key="1">
    <source>
        <dbReference type="SAM" id="SignalP"/>
    </source>
</evidence>